<evidence type="ECO:0000256" key="3">
    <source>
        <dbReference type="ARBA" id="ARBA00022576"/>
    </source>
</evidence>
<feature type="modified residue" description="N6-(pyridoxal phosphate)lysine" evidence="6">
    <location>
        <position position="194"/>
    </location>
</feature>
<dbReference type="SUPFAM" id="SSF53383">
    <property type="entry name" value="PLP-dependent transferases"/>
    <property type="match status" value="1"/>
</dbReference>
<comment type="similarity">
    <text evidence="6">Belongs to the class-II pyridoxal-phosphate-dependent aminotransferase family. Histidinol-phosphate aminotransferase subfamily.</text>
</comment>
<reference evidence="8 9" key="1">
    <citation type="submission" date="2018-11" db="EMBL/GenBank/DDBJ databases">
        <title>Complete genome sequencing of the Actinobacteria Serinibacter sp. K3-2.</title>
        <authorList>
            <person name="Rakitin A.L."/>
            <person name="Beletsky A.V."/>
            <person name="Mardanov A.V."/>
            <person name="Ravin N.V."/>
            <person name="Gromova A.S."/>
            <person name="Filippova S.N."/>
            <person name="Gal'Chenko V.F."/>
        </authorList>
    </citation>
    <scope>NUCLEOTIDE SEQUENCE [LARGE SCALE GENOMIC DNA]</scope>
    <source>
        <strain evidence="8 9">K3-2</strain>
    </source>
</reference>
<dbReference type="PANTHER" id="PTHR43643:SF3">
    <property type="entry name" value="HISTIDINOL-PHOSPHATE AMINOTRANSFERASE"/>
    <property type="match status" value="1"/>
</dbReference>
<dbReference type="Pfam" id="PF00155">
    <property type="entry name" value="Aminotran_1_2"/>
    <property type="match status" value="1"/>
</dbReference>
<evidence type="ECO:0000259" key="7">
    <source>
        <dbReference type="Pfam" id="PF00155"/>
    </source>
</evidence>
<dbReference type="EC" id="2.6.1.9" evidence="6"/>
<keyword evidence="5 6" id="KW-0663">Pyridoxal phosphate</keyword>
<dbReference type="GO" id="GO:0004400">
    <property type="term" value="F:histidinol-phosphate transaminase activity"/>
    <property type="evidence" value="ECO:0007669"/>
    <property type="project" value="UniProtKB-UniRule"/>
</dbReference>
<protein>
    <recommendedName>
        <fullName evidence="6">Histidinol-phosphate aminotransferase</fullName>
        <ecNumber evidence="6">2.6.1.9</ecNumber>
    </recommendedName>
    <alternativeName>
        <fullName evidence="6">Imidazole acetol-phosphate transaminase</fullName>
    </alternativeName>
</protein>
<keyword evidence="3 6" id="KW-0032">Aminotransferase</keyword>
<dbReference type="InterPro" id="IPR050106">
    <property type="entry name" value="HistidinolP_aminotransfase"/>
</dbReference>
<dbReference type="InterPro" id="IPR015422">
    <property type="entry name" value="PyrdxlP-dep_Trfase_small"/>
</dbReference>
<dbReference type="InterPro" id="IPR015421">
    <property type="entry name" value="PyrdxlP-dep_Trfase_major"/>
</dbReference>
<dbReference type="InterPro" id="IPR001917">
    <property type="entry name" value="Aminotrans_II_pyridoxalP_BS"/>
</dbReference>
<dbReference type="NCBIfam" id="NF002878">
    <property type="entry name" value="PRK03321.1"/>
    <property type="match status" value="1"/>
</dbReference>
<proteinExistence type="inferred from homology"/>
<dbReference type="Proteomes" id="UP000297318">
    <property type="component" value="Unassembled WGS sequence"/>
</dbReference>
<dbReference type="NCBIfam" id="TIGR01141">
    <property type="entry name" value="hisC"/>
    <property type="match status" value="1"/>
</dbReference>
<comment type="caution">
    <text evidence="8">The sequence shown here is derived from an EMBL/GenBank/DDBJ whole genome shotgun (WGS) entry which is preliminary data.</text>
</comment>
<organism evidence="8 9">
    <name type="scientific">Serinibacter arcticus</name>
    <dbReference type="NCBI Taxonomy" id="1655435"/>
    <lineage>
        <taxon>Bacteria</taxon>
        <taxon>Bacillati</taxon>
        <taxon>Actinomycetota</taxon>
        <taxon>Actinomycetes</taxon>
        <taxon>Micrococcales</taxon>
        <taxon>Beutenbergiaceae</taxon>
        <taxon>Serinibacter</taxon>
    </lineage>
</organism>
<keyword evidence="9" id="KW-1185">Reference proteome</keyword>
<accession>A0A4Z1DWG7</accession>
<dbReference type="UniPathway" id="UPA00031">
    <property type="reaction ID" value="UER00012"/>
</dbReference>
<evidence type="ECO:0000256" key="6">
    <source>
        <dbReference type="HAMAP-Rule" id="MF_01023"/>
    </source>
</evidence>
<gene>
    <name evidence="6" type="primary">hisC</name>
    <name evidence="8" type="ORF">SERN_2826</name>
</gene>
<name>A0A4Z1DWG7_9MICO</name>
<dbReference type="InterPro" id="IPR024892">
    <property type="entry name" value="ArAT"/>
</dbReference>
<dbReference type="GO" id="GO:0000105">
    <property type="term" value="P:L-histidine biosynthetic process"/>
    <property type="evidence" value="ECO:0007669"/>
    <property type="project" value="UniProtKB-UniRule"/>
</dbReference>
<dbReference type="InterPro" id="IPR004839">
    <property type="entry name" value="Aminotransferase_I/II_large"/>
</dbReference>
<dbReference type="PANTHER" id="PTHR43643">
    <property type="entry name" value="HISTIDINOL-PHOSPHATE AMINOTRANSFERASE 2"/>
    <property type="match status" value="1"/>
</dbReference>
<feature type="domain" description="Aminotransferase class I/classII large" evidence="7">
    <location>
        <begin position="3"/>
        <end position="321"/>
    </location>
</feature>
<dbReference type="InterPro" id="IPR015424">
    <property type="entry name" value="PyrdxlP-dep_Trfase"/>
</dbReference>
<dbReference type="CDD" id="cd00609">
    <property type="entry name" value="AAT_like"/>
    <property type="match status" value="1"/>
</dbReference>
<dbReference type="GO" id="GO:0030170">
    <property type="term" value="F:pyridoxal phosphate binding"/>
    <property type="evidence" value="ECO:0007669"/>
    <property type="project" value="InterPro"/>
</dbReference>
<comment type="pathway">
    <text evidence="6">Amino-acid biosynthesis; L-histidine biosynthesis; L-histidine from 5-phospho-alpha-D-ribose 1-diphosphate: step 7/9.</text>
</comment>
<dbReference type="Gene3D" id="3.40.640.10">
    <property type="entry name" value="Type I PLP-dependent aspartate aminotransferase-like (Major domain)"/>
    <property type="match status" value="1"/>
</dbReference>
<evidence type="ECO:0000313" key="9">
    <source>
        <dbReference type="Proteomes" id="UP000297318"/>
    </source>
</evidence>
<comment type="subunit">
    <text evidence="2 6">Homodimer.</text>
</comment>
<keyword evidence="6" id="KW-0368">Histidine biosynthesis</keyword>
<comment type="cofactor">
    <cofactor evidence="1 6">
        <name>pyridoxal 5'-phosphate</name>
        <dbReference type="ChEBI" id="CHEBI:597326"/>
    </cofactor>
</comment>
<evidence type="ECO:0000256" key="5">
    <source>
        <dbReference type="ARBA" id="ARBA00022898"/>
    </source>
</evidence>
<keyword evidence="6" id="KW-0028">Amino-acid biosynthesis</keyword>
<evidence type="ECO:0000256" key="4">
    <source>
        <dbReference type="ARBA" id="ARBA00022679"/>
    </source>
</evidence>
<dbReference type="Gene3D" id="3.90.1150.10">
    <property type="entry name" value="Aspartate Aminotransferase, domain 1"/>
    <property type="match status" value="1"/>
</dbReference>
<dbReference type="EMBL" id="RHPJ01000005">
    <property type="protein sequence ID" value="TGO03814.1"/>
    <property type="molecule type" value="Genomic_DNA"/>
</dbReference>
<dbReference type="PROSITE" id="PS00599">
    <property type="entry name" value="AA_TRANSFER_CLASS_2"/>
    <property type="match status" value="1"/>
</dbReference>
<dbReference type="AlphaFoldDB" id="A0A4Z1DWG7"/>
<dbReference type="HAMAP" id="MF_01023">
    <property type="entry name" value="HisC_aminotrans_2"/>
    <property type="match status" value="1"/>
</dbReference>
<dbReference type="InterPro" id="IPR005861">
    <property type="entry name" value="HisP_aminotrans"/>
</dbReference>
<sequence length="330" mass="34947">MVEKLSSNENPFPPLPGVLSAVTDAAADLNRYPDMATSELIAALAELNGVENDQIVVGNGSTAVLETILKALCQEGDEVVHAWRSFEAYPIAVAVTGATSVPVPLTSEGRHDVDAMLAAVTDRTRAILLCTPNNPTGPVLTQAEVERVLAEAPSDVLVLLDEAYVEFVRDPDVVDAASLLPHHSRLVVLRTFSKAYGLAGLRVGYAVGRARLVGGFRAASTPFGVNALAQVAALESLRHRAELLERVEQLVQERGRLVAALRGQGWDIPDAQGNFVWFDVGDRAGVLARAFAEAGVIVRPFAGEGVRVTVGDRDANDIVIDVAGDFIAGA</sequence>
<keyword evidence="4 6" id="KW-0808">Transferase</keyword>
<comment type="catalytic activity">
    <reaction evidence="6">
        <text>L-histidinol phosphate + 2-oxoglutarate = 3-(imidazol-4-yl)-2-oxopropyl phosphate + L-glutamate</text>
        <dbReference type="Rhea" id="RHEA:23744"/>
        <dbReference type="ChEBI" id="CHEBI:16810"/>
        <dbReference type="ChEBI" id="CHEBI:29985"/>
        <dbReference type="ChEBI" id="CHEBI:57766"/>
        <dbReference type="ChEBI" id="CHEBI:57980"/>
        <dbReference type="EC" id="2.6.1.9"/>
    </reaction>
</comment>
<evidence type="ECO:0000256" key="2">
    <source>
        <dbReference type="ARBA" id="ARBA00011738"/>
    </source>
</evidence>
<evidence type="ECO:0000256" key="1">
    <source>
        <dbReference type="ARBA" id="ARBA00001933"/>
    </source>
</evidence>
<evidence type="ECO:0000313" key="8">
    <source>
        <dbReference type="EMBL" id="TGO03814.1"/>
    </source>
</evidence>